<reference evidence="2" key="1">
    <citation type="submission" date="2023-11" db="EMBL/GenBank/DDBJ databases">
        <authorList>
            <person name="Alioto T."/>
            <person name="Alioto T."/>
            <person name="Gomez Garrido J."/>
        </authorList>
    </citation>
    <scope>NUCLEOTIDE SEQUENCE</scope>
</reference>
<dbReference type="Proteomes" id="UP001296104">
    <property type="component" value="Unassembled WGS sequence"/>
</dbReference>
<gene>
    <name evidence="2" type="ORF">LECACI_7A004832</name>
</gene>
<evidence type="ECO:0000313" key="2">
    <source>
        <dbReference type="EMBL" id="CAK4022604.1"/>
    </source>
</evidence>
<dbReference type="AlphaFoldDB" id="A0AAI8YZH5"/>
<feature type="compositionally biased region" description="Gly residues" evidence="1">
    <location>
        <begin position="72"/>
        <end position="82"/>
    </location>
</feature>
<feature type="region of interest" description="Disordered" evidence="1">
    <location>
        <begin position="68"/>
        <end position="149"/>
    </location>
</feature>
<accession>A0AAI8YZH5</accession>
<evidence type="ECO:0000256" key="1">
    <source>
        <dbReference type="SAM" id="MobiDB-lite"/>
    </source>
</evidence>
<feature type="compositionally biased region" description="Acidic residues" evidence="1">
    <location>
        <begin position="122"/>
        <end position="149"/>
    </location>
</feature>
<evidence type="ECO:0000313" key="3">
    <source>
        <dbReference type="Proteomes" id="UP001296104"/>
    </source>
</evidence>
<name>A0AAI8YZH5_9PEZI</name>
<proteinExistence type="predicted"/>
<comment type="caution">
    <text evidence="2">The sequence shown here is derived from an EMBL/GenBank/DDBJ whole genome shotgun (WGS) entry which is preliminary data.</text>
</comment>
<dbReference type="EMBL" id="CAVMBE010000028">
    <property type="protein sequence ID" value="CAK4022604.1"/>
    <property type="molecule type" value="Genomic_DNA"/>
</dbReference>
<organism evidence="2 3">
    <name type="scientific">Lecanosticta acicola</name>
    <dbReference type="NCBI Taxonomy" id="111012"/>
    <lineage>
        <taxon>Eukaryota</taxon>
        <taxon>Fungi</taxon>
        <taxon>Dikarya</taxon>
        <taxon>Ascomycota</taxon>
        <taxon>Pezizomycotina</taxon>
        <taxon>Dothideomycetes</taxon>
        <taxon>Dothideomycetidae</taxon>
        <taxon>Mycosphaerellales</taxon>
        <taxon>Mycosphaerellaceae</taxon>
        <taxon>Lecanosticta</taxon>
    </lineage>
</organism>
<protein>
    <submittedName>
        <fullName evidence="2">Uncharacterized protein</fullName>
    </submittedName>
</protein>
<keyword evidence="3" id="KW-1185">Reference proteome</keyword>
<sequence length="149" mass="15307">MSDTTRPPLSQREQEILLLAWGHCLEEKPKVDYDKLATLLGSKSVASAAKTYQNALKKLTSGAGIAAAAATTGGGGGGGGGGDSDEGKAAGGSKTKKRAASTAAEKNKKKPRAKKARVEVAATEEGEAEGEMEEVIKDEEGEGGEEEFL</sequence>